<comment type="caution">
    <text evidence="3">The sequence shown here is derived from an EMBL/GenBank/DDBJ whole genome shotgun (WGS) entry which is preliminary data.</text>
</comment>
<evidence type="ECO:0000256" key="1">
    <source>
        <dbReference type="SAM" id="SignalP"/>
    </source>
</evidence>
<dbReference type="RefSeq" id="WP_244357569.1">
    <property type="nucleotide sequence ID" value="NZ_JAJNNZ010000008.1"/>
</dbReference>
<evidence type="ECO:0000313" key="4">
    <source>
        <dbReference type="Proteomes" id="UP001139488"/>
    </source>
</evidence>
<feature type="chain" id="PRO_5040808312" evidence="1">
    <location>
        <begin position="26"/>
        <end position="152"/>
    </location>
</feature>
<evidence type="ECO:0000313" key="3">
    <source>
        <dbReference type="EMBL" id="MCJ2377517.1"/>
    </source>
</evidence>
<dbReference type="PROSITE" id="PS51257">
    <property type="entry name" value="PROKAR_LIPOPROTEIN"/>
    <property type="match status" value="1"/>
</dbReference>
<proteinExistence type="predicted"/>
<dbReference type="InterPro" id="IPR053147">
    <property type="entry name" value="Hsp_HslJ-like"/>
</dbReference>
<name>A0A9X2AZ93_9VIBR</name>
<keyword evidence="1" id="KW-0732">Signal</keyword>
<feature type="signal peptide" evidence="1">
    <location>
        <begin position="1"/>
        <end position="25"/>
    </location>
</feature>
<feature type="domain" description="DUF306" evidence="2">
    <location>
        <begin position="38"/>
        <end position="145"/>
    </location>
</feature>
<dbReference type="AlphaFoldDB" id="A0A9X2AZ93"/>
<dbReference type="Gene3D" id="2.40.128.270">
    <property type="match status" value="1"/>
</dbReference>
<reference evidence="3" key="1">
    <citation type="submission" date="2021-11" db="EMBL/GenBank/DDBJ databases">
        <title>Vibrio ZSDE26 sp. nov. and Vibrio ZSDZ34 sp. nov., isolated from coastal seawater in Qingdao.</title>
        <authorList>
            <person name="Zhang P."/>
        </authorList>
    </citation>
    <scope>NUCLEOTIDE SEQUENCE</scope>
    <source>
        <strain evidence="3">ZSDZ34</strain>
    </source>
</reference>
<dbReference type="InterPro" id="IPR005184">
    <property type="entry name" value="DUF306_Meta_HslJ"/>
</dbReference>
<accession>A0A9X2AZ93</accession>
<dbReference type="PANTHER" id="PTHR35535">
    <property type="entry name" value="HEAT SHOCK PROTEIN HSLJ"/>
    <property type="match status" value="1"/>
</dbReference>
<dbReference type="Pfam" id="PF03724">
    <property type="entry name" value="META"/>
    <property type="match status" value="1"/>
</dbReference>
<keyword evidence="4" id="KW-1185">Reference proteome</keyword>
<dbReference type="Proteomes" id="UP001139488">
    <property type="component" value="Unassembled WGS sequence"/>
</dbReference>
<dbReference type="EMBL" id="JAJNNZ010000008">
    <property type="protein sequence ID" value="MCJ2377517.1"/>
    <property type="molecule type" value="Genomic_DNA"/>
</dbReference>
<organism evidence="3 4">
    <name type="scientific">Vibrio gelatinilyticus</name>
    <dbReference type="NCBI Taxonomy" id="2893468"/>
    <lineage>
        <taxon>Bacteria</taxon>
        <taxon>Pseudomonadati</taxon>
        <taxon>Pseudomonadota</taxon>
        <taxon>Gammaproteobacteria</taxon>
        <taxon>Vibrionales</taxon>
        <taxon>Vibrionaceae</taxon>
        <taxon>Vibrio</taxon>
    </lineage>
</organism>
<gene>
    <name evidence="3" type="ORF">LNL84_11805</name>
</gene>
<sequence length="152" mass="16926">MKINKKALLAAVVLPVLITACSAQNSNSEKSVQVITPQDLQHHNWNLAKIDGQMISVEDKSQTPRLEVGENMTVNGNAGCNNYFGQGELEDGKFRVKQMGMTMKMCGDDAMNIEMSMSKTLSDWSEMTLTKESLVLKGSEHTLTFKLRDWVN</sequence>
<protein>
    <submittedName>
        <fullName evidence="3">META domain-containing protein</fullName>
    </submittedName>
</protein>
<dbReference type="InterPro" id="IPR038670">
    <property type="entry name" value="HslJ-like_sf"/>
</dbReference>
<evidence type="ECO:0000259" key="2">
    <source>
        <dbReference type="Pfam" id="PF03724"/>
    </source>
</evidence>
<dbReference type="PANTHER" id="PTHR35535:SF1">
    <property type="entry name" value="HEAT SHOCK PROTEIN HSLJ"/>
    <property type="match status" value="1"/>
</dbReference>